<reference evidence="9" key="1">
    <citation type="submission" date="2025-08" db="UniProtKB">
        <authorList>
            <consortium name="Ensembl"/>
        </authorList>
    </citation>
    <scope>IDENTIFICATION</scope>
</reference>
<evidence type="ECO:0000256" key="3">
    <source>
        <dbReference type="ARBA" id="ARBA00023155"/>
    </source>
</evidence>
<keyword evidence="4 5" id="KW-0539">Nucleus</keyword>
<dbReference type="Ensembl" id="ENSPKIT00000026661.1">
    <property type="protein sequence ID" value="ENSPKIP00000002711.1"/>
    <property type="gene ID" value="ENSPKIG00000020501.1"/>
</dbReference>
<dbReference type="PANTHER" id="PTHR24339">
    <property type="entry name" value="HOMEOBOX PROTEIN EMX-RELATED"/>
    <property type="match status" value="1"/>
</dbReference>
<evidence type="ECO:0000256" key="4">
    <source>
        <dbReference type="ARBA" id="ARBA00023242"/>
    </source>
</evidence>
<evidence type="ECO:0000256" key="5">
    <source>
        <dbReference type="PROSITE-ProRule" id="PRU00108"/>
    </source>
</evidence>
<dbReference type="Gene3D" id="1.10.10.60">
    <property type="entry name" value="Homeodomain-like"/>
    <property type="match status" value="1"/>
</dbReference>
<dbReference type="Pfam" id="PF00046">
    <property type="entry name" value="Homeodomain"/>
    <property type="match status" value="1"/>
</dbReference>
<dbReference type="GO" id="GO:0030182">
    <property type="term" value="P:neuron differentiation"/>
    <property type="evidence" value="ECO:0007669"/>
    <property type="project" value="TreeGrafter"/>
</dbReference>
<name>A0A3B3QBC9_9TELE</name>
<feature type="DNA-binding region" description="Homeobox" evidence="5">
    <location>
        <begin position="3"/>
        <end position="21"/>
    </location>
</feature>
<evidence type="ECO:0000256" key="7">
    <source>
        <dbReference type="SAM" id="MobiDB-lite"/>
    </source>
</evidence>
<reference evidence="9" key="2">
    <citation type="submission" date="2025-09" db="UniProtKB">
        <authorList>
            <consortium name="Ensembl"/>
        </authorList>
    </citation>
    <scope>IDENTIFICATION</scope>
</reference>
<comment type="subcellular location">
    <subcellularLocation>
        <location evidence="1 5 6">Nucleus</location>
    </subcellularLocation>
</comment>
<dbReference type="PANTHER" id="PTHR24339:SF67">
    <property type="entry name" value="GNOT1 HOMEODOMAIN PROTEIN-RELATED"/>
    <property type="match status" value="1"/>
</dbReference>
<evidence type="ECO:0000313" key="9">
    <source>
        <dbReference type="Ensembl" id="ENSPKIP00000002711.1"/>
    </source>
</evidence>
<dbReference type="GO" id="GO:0000981">
    <property type="term" value="F:DNA-binding transcription factor activity, RNA polymerase II-specific"/>
    <property type="evidence" value="ECO:0007669"/>
    <property type="project" value="TreeGrafter"/>
</dbReference>
<accession>A0A3B3QBC9</accession>
<evidence type="ECO:0000256" key="2">
    <source>
        <dbReference type="ARBA" id="ARBA00023125"/>
    </source>
</evidence>
<dbReference type="GO" id="GO:0000978">
    <property type="term" value="F:RNA polymerase II cis-regulatory region sequence-specific DNA binding"/>
    <property type="evidence" value="ECO:0007669"/>
    <property type="project" value="TreeGrafter"/>
</dbReference>
<evidence type="ECO:0000259" key="8">
    <source>
        <dbReference type="PROSITE" id="PS50071"/>
    </source>
</evidence>
<dbReference type="InterPro" id="IPR009057">
    <property type="entry name" value="Homeodomain-like_sf"/>
</dbReference>
<evidence type="ECO:0000256" key="1">
    <source>
        <dbReference type="ARBA" id="ARBA00004123"/>
    </source>
</evidence>
<feature type="region of interest" description="Disordered" evidence="7">
    <location>
        <begin position="1"/>
        <end position="83"/>
    </location>
</feature>
<dbReference type="GeneTree" id="ENSGT00940000160545"/>
<dbReference type="SUPFAM" id="SSF46689">
    <property type="entry name" value="Homeodomain-like"/>
    <property type="match status" value="1"/>
</dbReference>
<proteinExistence type="predicted"/>
<dbReference type="AlphaFoldDB" id="A0A3B3QBC9"/>
<sequence>MTESQVKVWFQNRRTKWRKKSATEPSSTQPSPGEQGAGLWGGEMEDEAYNKPLDPDEDDDDNKKLRSMLRKQQSSALKAHTQP</sequence>
<dbReference type="InterPro" id="IPR001356">
    <property type="entry name" value="HD"/>
</dbReference>
<feature type="compositionally biased region" description="Polar residues" evidence="7">
    <location>
        <begin position="23"/>
        <end position="32"/>
    </location>
</feature>
<protein>
    <recommendedName>
        <fullName evidence="8">Homeobox domain-containing protein</fullName>
    </recommendedName>
</protein>
<keyword evidence="2 5" id="KW-0238">DNA-binding</keyword>
<feature type="domain" description="Homeobox" evidence="8">
    <location>
        <begin position="1"/>
        <end position="20"/>
    </location>
</feature>
<keyword evidence="10" id="KW-1185">Reference proteome</keyword>
<evidence type="ECO:0000256" key="6">
    <source>
        <dbReference type="RuleBase" id="RU000682"/>
    </source>
</evidence>
<dbReference type="Proteomes" id="UP000261540">
    <property type="component" value="Unplaced"/>
</dbReference>
<dbReference type="CDD" id="cd00086">
    <property type="entry name" value="homeodomain"/>
    <property type="match status" value="1"/>
</dbReference>
<dbReference type="GO" id="GO:0007417">
    <property type="term" value="P:central nervous system development"/>
    <property type="evidence" value="ECO:0007669"/>
    <property type="project" value="TreeGrafter"/>
</dbReference>
<feature type="compositionally biased region" description="Polar residues" evidence="7">
    <location>
        <begin position="70"/>
        <end position="83"/>
    </location>
</feature>
<evidence type="ECO:0000313" key="10">
    <source>
        <dbReference type="Proteomes" id="UP000261540"/>
    </source>
</evidence>
<dbReference type="PROSITE" id="PS50071">
    <property type="entry name" value="HOMEOBOX_2"/>
    <property type="match status" value="1"/>
</dbReference>
<organism evidence="9 10">
    <name type="scientific">Paramormyrops kingsleyae</name>
    <dbReference type="NCBI Taxonomy" id="1676925"/>
    <lineage>
        <taxon>Eukaryota</taxon>
        <taxon>Metazoa</taxon>
        <taxon>Chordata</taxon>
        <taxon>Craniata</taxon>
        <taxon>Vertebrata</taxon>
        <taxon>Euteleostomi</taxon>
        <taxon>Actinopterygii</taxon>
        <taxon>Neopterygii</taxon>
        <taxon>Teleostei</taxon>
        <taxon>Osteoglossocephala</taxon>
        <taxon>Osteoglossomorpha</taxon>
        <taxon>Osteoglossiformes</taxon>
        <taxon>Mormyridae</taxon>
        <taxon>Paramormyrops</taxon>
    </lineage>
</organism>
<keyword evidence="3 5" id="KW-0371">Homeobox</keyword>
<dbReference type="InterPro" id="IPR050877">
    <property type="entry name" value="EMX-VAX-Noto_Homeobox_TFs"/>
</dbReference>
<dbReference type="GO" id="GO:0005634">
    <property type="term" value="C:nucleus"/>
    <property type="evidence" value="ECO:0007669"/>
    <property type="project" value="UniProtKB-SubCell"/>
</dbReference>